<evidence type="ECO:0000256" key="2">
    <source>
        <dbReference type="SAM" id="Phobius"/>
    </source>
</evidence>
<keyword evidence="5" id="KW-1185">Reference proteome</keyword>
<feature type="region of interest" description="Disordered" evidence="1">
    <location>
        <begin position="385"/>
        <end position="416"/>
    </location>
</feature>
<evidence type="ECO:0000256" key="1">
    <source>
        <dbReference type="SAM" id="MobiDB-lite"/>
    </source>
</evidence>
<evidence type="ECO:0000259" key="3">
    <source>
        <dbReference type="Pfam" id="PF25456"/>
    </source>
</evidence>
<feature type="domain" description="Transmembrane protein PVRIG immunoglobulin-like" evidence="3">
    <location>
        <begin position="173"/>
        <end position="285"/>
    </location>
</feature>
<dbReference type="Pfam" id="PF25456">
    <property type="entry name" value="Ig_PVRIG"/>
    <property type="match status" value="1"/>
</dbReference>
<accession>A0AAA9SAK7</accession>
<organism evidence="4 5">
    <name type="scientific">Bos taurus</name>
    <name type="common">Bovine</name>
    <dbReference type="NCBI Taxonomy" id="9913"/>
    <lineage>
        <taxon>Eukaryota</taxon>
        <taxon>Metazoa</taxon>
        <taxon>Chordata</taxon>
        <taxon>Craniata</taxon>
        <taxon>Vertebrata</taxon>
        <taxon>Euteleostomi</taxon>
        <taxon>Mammalia</taxon>
        <taxon>Eutheria</taxon>
        <taxon>Laurasiatheria</taxon>
        <taxon>Artiodactyla</taxon>
        <taxon>Ruminantia</taxon>
        <taxon>Pecora</taxon>
        <taxon>Bovidae</taxon>
        <taxon>Bovinae</taxon>
        <taxon>Bos</taxon>
    </lineage>
</organism>
<feature type="region of interest" description="Disordered" evidence="1">
    <location>
        <begin position="429"/>
        <end position="460"/>
    </location>
</feature>
<reference evidence="4" key="1">
    <citation type="submission" date="2018-03" db="EMBL/GenBank/DDBJ databases">
        <title>ARS-UCD1.2.</title>
        <authorList>
            <person name="Rosen B.D."/>
            <person name="Bickhart D.M."/>
            <person name="Koren S."/>
            <person name="Schnabel R.D."/>
            <person name="Hall R."/>
            <person name="Zimin A."/>
            <person name="Dreischer C."/>
            <person name="Schultheiss S."/>
            <person name="Schroeder S.G."/>
            <person name="Elsik C.G."/>
            <person name="Couldrey C."/>
            <person name="Liu G.E."/>
            <person name="Van Tassell C.P."/>
            <person name="Phillippy A.M."/>
            <person name="Smith T.P.L."/>
            <person name="Medrano J.F."/>
        </authorList>
    </citation>
    <scope>NUCLEOTIDE SEQUENCE [LARGE SCALE GENOMIC DNA]</scope>
    <source>
        <strain evidence="4">Hereford</strain>
    </source>
</reference>
<feature type="transmembrane region" description="Helical" evidence="2">
    <location>
        <begin position="303"/>
        <end position="325"/>
    </location>
</feature>
<reference evidence="4" key="3">
    <citation type="submission" date="2025-09" db="UniProtKB">
        <authorList>
            <consortium name="Ensembl"/>
        </authorList>
    </citation>
    <scope>IDENTIFICATION</scope>
    <source>
        <strain evidence="4">Hereford</strain>
    </source>
</reference>
<feature type="compositionally biased region" description="Pro residues" evidence="1">
    <location>
        <begin position="404"/>
        <end position="413"/>
    </location>
</feature>
<proteinExistence type="predicted"/>
<reference evidence="4" key="2">
    <citation type="submission" date="2025-08" db="UniProtKB">
        <authorList>
            <consortium name="Ensembl"/>
        </authorList>
    </citation>
    <scope>IDENTIFICATION</scope>
    <source>
        <strain evidence="4">Hereford</strain>
    </source>
</reference>
<dbReference type="GO" id="GO:0050860">
    <property type="term" value="P:negative regulation of T cell receptor signaling pathway"/>
    <property type="evidence" value="ECO:0007669"/>
    <property type="project" value="InterPro"/>
</dbReference>
<keyword evidence="2" id="KW-0812">Transmembrane</keyword>
<name>A0AAA9SAK7_BOVIN</name>
<keyword evidence="2" id="KW-1133">Transmembrane helix</keyword>
<keyword evidence="2" id="KW-0472">Membrane</keyword>
<dbReference type="InterPro" id="IPR057367">
    <property type="entry name" value="Ig_PVRIG"/>
</dbReference>
<dbReference type="PANTHER" id="PTHR39220:SF1">
    <property type="entry name" value="TRANSMEMBRANE PROTEIN PVRIG"/>
    <property type="match status" value="1"/>
</dbReference>
<dbReference type="Ensembl" id="ENSBTAT00000104276.1">
    <property type="protein sequence ID" value="ENSBTAP00000079208.1"/>
    <property type="gene ID" value="ENSBTAG00000010521.6"/>
</dbReference>
<sequence>MTVPLALAAGSQLPSAVGRKVQMEQSSAGRSQPSCAWQAPLPLPRFCHIPFREVGGVVCVSAFFLKTNQGVCPSPGKDIVSGPPAAYLPSEPPPTPGLIQRRKWGRFAESTQQLLPGPLILIRKTSCDDTGNTSAVPTTTAPWSPGQRGAMDRPRALGLLWVLLTLCLTAGTPEVWLQVQREATEASFTVRCGFLGSGSISLVTVSYGGPDSAGGTTLAVLHPTLGTKNWTAACRARWETSTSISLTLERAPTAAGDSSPNTTFCCKFTSFPEGSQEACGKLSASTDQELPAPSPASVLRADLAGILGVSGVLLSGCIYLLYLLCRQRHWSVMKLQPPRHGSPQTDGRTSAAGQASLTSFHVPYATAATTSNYFSPATLHPVPPPQPLPGWVPPLTHAARRPQSPGPWAPPPASARSSFVSVENRLYAQTEKRPLHAGADHISLPDRLGRKAALGPSGVR</sequence>
<evidence type="ECO:0000313" key="4">
    <source>
        <dbReference type="Ensembl" id="ENSBTAP00000079208.1"/>
    </source>
</evidence>
<dbReference type="Proteomes" id="UP000009136">
    <property type="component" value="Chromosome 25"/>
</dbReference>
<dbReference type="InterPro" id="IPR034452">
    <property type="entry name" value="TM_PVRIG"/>
</dbReference>
<protein>
    <submittedName>
        <fullName evidence="4">PVR related immunoglobulin domain containing</fullName>
    </submittedName>
</protein>
<evidence type="ECO:0000313" key="5">
    <source>
        <dbReference type="Proteomes" id="UP000009136"/>
    </source>
</evidence>
<gene>
    <name evidence="4" type="primary">PVRIG</name>
</gene>
<dbReference type="GO" id="GO:0038023">
    <property type="term" value="F:signaling receptor activity"/>
    <property type="evidence" value="ECO:0007669"/>
    <property type="project" value="InterPro"/>
</dbReference>
<dbReference type="GeneTree" id="ENSGT00390000017799"/>
<dbReference type="PANTHER" id="PTHR39220">
    <property type="entry name" value="TRANSMEMBRANE PROTEIN PVRIG"/>
    <property type="match status" value="1"/>
</dbReference>
<dbReference type="AlphaFoldDB" id="A0AAA9SAK7"/>